<accession>F4KSG1</accession>
<keyword evidence="2" id="KW-0012">Acyltransferase</keyword>
<organism evidence="2 3">
    <name type="scientific">Haliscomenobacter hydrossis (strain ATCC 27775 / DSM 1100 / LMG 10767 / O)</name>
    <dbReference type="NCBI Taxonomy" id="760192"/>
    <lineage>
        <taxon>Bacteria</taxon>
        <taxon>Pseudomonadati</taxon>
        <taxon>Bacteroidota</taxon>
        <taxon>Saprospiria</taxon>
        <taxon>Saprospirales</taxon>
        <taxon>Haliscomenobacteraceae</taxon>
        <taxon>Haliscomenobacter</taxon>
    </lineage>
</organism>
<dbReference type="EMBL" id="CP002691">
    <property type="protein sequence ID" value="AEE54312.1"/>
    <property type="molecule type" value="Genomic_DNA"/>
</dbReference>
<protein>
    <submittedName>
        <fullName evidence="2">Phospholipid/glycerol acyltransferase</fullName>
    </submittedName>
</protein>
<dbReference type="RefSeq" id="WP_013768829.1">
    <property type="nucleotide sequence ID" value="NC_015510.1"/>
</dbReference>
<reference key="2">
    <citation type="submission" date="2011-04" db="EMBL/GenBank/DDBJ databases">
        <title>Complete sequence of chromosome of Haliscomenobacter hydrossis DSM 1100.</title>
        <authorList>
            <consortium name="US DOE Joint Genome Institute (JGI-PGF)"/>
            <person name="Lucas S."/>
            <person name="Han J."/>
            <person name="Lapidus A."/>
            <person name="Bruce D."/>
            <person name="Goodwin L."/>
            <person name="Pitluck S."/>
            <person name="Peters L."/>
            <person name="Kyrpides N."/>
            <person name="Mavromatis K."/>
            <person name="Ivanova N."/>
            <person name="Ovchinnikova G."/>
            <person name="Pagani I."/>
            <person name="Daligault H."/>
            <person name="Detter J.C."/>
            <person name="Han C."/>
            <person name="Land M."/>
            <person name="Hauser L."/>
            <person name="Markowitz V."/>
            <person name="Cheng J.-F."/>
            <person name="Hugenholtz P."/>
            <person name="Woyke T."/>
            <person name="Wu D."/>
            <person name="Verbarg S."/>
            <person name="Frueling A."/>
            <person name="Brambilla E."/>
            <person name="Klenk H.-P."/>
            <person name="Eisen J.A."/>
        </authorList>
    </citation>
    <scope>NUCLEOTIDE SEQUENCE</scope>
    <source>
        <strain>DSM 1100</strain>
    </source>
</reference>
<keyword evidence="2" id="KW-0808">Transferase</keyword>
<evidence type="ECO:0000313" key="2">
    <source>
        <dbReference type="EMBL" id="AEE54312.1"/>
    </source>
</evidence>
<dbReference type="AlphaFoldDB" id="F4KSG1"/>
<feature type="domain" description="Phospholipid/glycerol acyltransferase" evidence="1">
    <location>
        <begin position="88"/>
        <end position="211"/>
    </location>
</feature>
<keyword evidence="3" id="KW-1185">Reference proteome</keyword>
<dbReference type="InterPro" id="IPR002123">
    <property type="entry name" value="Plipid/glycerol_acylTrfase"/>
</dbReference>
<reference evidence="2 3" key="1">
    <citation type="journal article" date="2011" name="Stand. Genomic Sci.">
        <title>Complete genome sequence of Haliscomenobacter hydrossis type strain (O).</title>
        <authorList>
            <consortium name="US DOE Joint Genome Institute (JGI-PGF)"/>
            <person name="Daligault H."/>
            <person name="Lapidus A."/>
            <person name="Zeytun A."/>
            <person name="Nolan M."/>
            <person name="Lucas S."/>
            <person name="Del Rio T.G."/>
            <person name="Tice H."/>
            <person name="Cheng J.F."/>
            <person name="Tapia R."/>
            <person name="Han C."/>
            <person name="Goodwin L."/>
            <person name="Pitluck S."/>
            <person name="Liolios K."/>
            <person name="Pagani I."/>
            <person name="Ivanova N."/>
            <person name="Huntemann M."/>
            <person name="Mavromatis K."/>
            <person name="Mikhailova N."/>
            <person name="Pati A."/>
            <person name="Chen A."/>
            <person name="Palaniappan K."/>
            <person name="Land M."/>
            <person name="Hauser L."/>
            <person name="Brambilla E.M."/>
            <person name="Rohde M."/>
            <person name="Verbarg S."/>
            <person name="Goker M."/>
            <person name="Bristow J."/>
            <person name="Eisen J.A."/>
            <person name="Markowitz V."/>
            <person name="Hugenholtz P."/>
            <person name="Kyrpides N.C."/>
            <person name="Klenk H.P."/>
            <person name="Woyke T."/>
        </authorList>
    </citation>
    <scope>NUCLEOTIDE SEQUENCE [LARGE SCALE GENOMIC DNA]</scope>
    <source>
        <strain evidence="3">ATCC 27775 / DSM 1100 / LMG 10767 / O</strain>
    </source>
</reference>
<evidence type="ECO:0000259" key="1">
    <source>
        <dbReference type="SMART" id="SM00563"/>
    </source>
</evidence>
<dbReference type="eggNOG" id="COG0204">
    <property type="taxonomic scope" value="Bacteria"/>
</dbReference>
<sequence>MENNTTIAGEGRWAEFTYADANDPWWKKLLIAGVEHATGRGKIERMYNQIRDLNVHPTALWSLALQQLKVEMDLDRCQLEKVPKEGPIVFISNHPFGLVDGLMLAAIVAEVRKEFVFLVNEVLTRDERLKSYLLPIDFRDTKEALRTNIDSRDRAIERLKQGEALAIFPSGAVATARSWFGPAEEMEWKNFVIKLIQQSRATVIPMYIEGQNSRLFQMVSQVSMPLRLGMLLFEALNKMKRTIRVNVGDPIFIEDLEQSCKRPEMLGFLRSKVEALKP</sequence>
<dbReference type="KEGG" id="hhy:Halhy_6496"/>
<dbReference type="HOGENOM" id="CLU_067500_0_0_10"/>
<dbReference type="SMART" id="SM00563">
    <property type="entry name" value="PlsC"/>
    <property type="match status" value="1"/>
</dbReference>
<evidence type="ECO:0000313" key="3">
    <source>
        <dbReference type="Proteomes" id="UP000008461"/>
    </source>
</evidence>
<dbReference type="STRING" id="760192.Halhy_6496"/>
<dbReference type="OrthoDB" id="1113830at2"/>
<dbReference type="GO" id="GO:0016746">
    <property type="term" value="F:acyltransferase activity"/>
    <property type="evidence" value="ECO:0007669"/>
    <property type="project" value="UniProtKB-KW"/>
</dbReference>
<dbReference type="InterPro" id="IPR045746">
    <property type="entry name" value="ACT14924-like_Acyltransf_dom"/>
</dbReference>
<dbReference type="Proteomes" id="UP000008461">
    <property type="component" value="Chromosome"/>
</dbReference>
<gene>
    <name evidence="2" type="ordered locus">Halhy_6496</name>
</gene>
<dbReference type="Pfam" id="PF19576">
    <property type="entry name" value="Acyltransf_2"/>
    <property type="match status" value="1"/>
</dbReference>
<dbReference type="CDD" id="cd07986">
    <property type="entry name" value="LPLAT_ACT14924-like"/>
    <property type="match status" value="1"/>
</dbReference>
<proteinExistence type="predicted"/>
<name>F4KSG1_HALH1</name>
<dbReference type="SUPFAM" id="SSF69593">
    <property type="entry name" value="Glycerol-3-phosphate (1)-acyltransferase"/>
    <property type="match status" value="1"/>
</dbReference>